<gene>
    <name evidence="2" type="ORF">ACFOGP_00330</name>
</gene>
<dbReference type="SUPFAM" id="SSF111126">
    <property type="entry name" value="Ligand-binding domain in the NO signalling and Golgi transport"/>
    <property type="match status" value="1"/>
</dbReference>
<accession>A0ABV7GL30</accession>
<evidence type="ECO:0000313" key="3">
    <source>
        <dbReference type="Proteomes" id="UP001595632"/>
    </source>
</evidence>
<feature type="domain" description="4-vinyl reductase 4VR" evidence="1">
    <location>
        <begin position="100"/>
        <end position="162"/>
    </location>
</feature>
<comment type="caution">
    <text evidence="2">The sequence shown here is derived from an EMBL/GenBank/DDBJ whole genome shotgun (WGS) entry which is preliminary data.</text>
</comment>
<keyword evidence="3" id="KW-1185">Reference proteome</keyword>
<sequence>MSFRDRVAYDAEAGTYHDGTMRYMFIKPEALMGIALAMPAAQRPAVIDAMAESVRVAGGKSAATYQSAGADEAEKLLAVIRETSGQLGWGKWDIVLESDKLTVTVEGSPFAAGFGASDFPVCGPIRGMLTAVSSMIFGGPVRVTETACASMGAERCVFEAVPE</sequence>
<evidence type="ECO:0000313" key="2">
    <source>
        <dbReference type="EMBL" id="MFC3141136.1"/>
    </source>
</evidence>
<dbReference type="Pfam" id="PF02830">
    <property type="entry name" value="V4R"/>
    <property type="match status" value="1"/>
</dbReference>
<dbReference type="Gene3D" id="3.30.1380.20">
    <property type="entry name" value="Trafficking protein particle complex subunit 3"/>
    <property type="match status" value="1"/>
</dbReference>
<reference evidence="3" key="1">
    <citation type="journal article" date="2019" name="Int. J. Syst. Evol. Microbiol.">
        <title>The Global Catalogue of Microorganisms (GCM) 10K type strain sequencing project: providing services to taxonomists for standard genome sequencing and annotation.</title>
        <authorList>
            <consortium name="The Broad Institute Genomics Platform"/>
            <consortium name="The Broad Institute Genome Sequencing Center for Infectious Disease"/>
            <person name="Wu L."/>
            <person name="Ma J."/>
        </authorList>
    </citation>
    <scope>NUCLEOTIDE SEQUENCE [LARGE SCALE GENOMIC DNA]</scope>
    <source>
        <strain evidence="3">KCTC 52366</strain>
    </source>
</reference>
<name>A0ABV7GL30_9RHOB</name>
<dbReference type="Proteomes" id="UP001595632">
    <property type="component" value="Unassembled WGS sequence"/>
</dbReference>
<proteinExistence type="predicted"/>
<dbReference type="InterPro" id="IPR024096">
    <property type="entry name" value="NO_sig/Golgi_transp_ligand-bd"/>
</dbReference>
<organism evidence="2 3">
    <name type="scientific">Psychromarinibacter halotolerans</name>
    <dbReference type="NCBI Taxonomy" id="1775175"/>
    <lineage>
        <taxon>Bacteria</taxon>
        <taxon>Pseudomonadati</taxon>
        <taxon>Pseudomonadota</taxon>
        <taxon>Alphaproteobacteria</taxon>
        <taxon>Rhodobacterales</taxon>
        <taxon>Paracoccaceae</taxon>
        <taxon>Psychromarinibacter</taxon>
    </lineage>
</organism>
<evidence type="ECO:0000259" key="1">
    <source>
        <dbReference type="SMART" id="SM00989"/>
    </source>
</evidence>
<dbReference type="PANTHER" id="PTHR35090">
    <property type="entry name" value="DNA-DIRECTED RNA POLYMERASE SUBUNIT I"/>
    <property type="match status" value="1"/>
</dbReference>
<dbReference type="PANTHER" id="PTHR35090:SF1">
    <property type="entry name" value="SLR0144 PROTEIN"/>
    <property type="match status" value="1"/>
</dbReference>
<dbReference type="EMBL" id="JBHRTB010000001">
    <property type="protein sequence ID" value="MFC3141136.1"/>
    <property type="molecule type" value="Genomic_DNA"/>
</dbReference>
<protein>
    <submittedName>
        <fullName evidence="2">V4R domain-containing protein</fullName>
    </submittedName>
</protein>
<dbReference type="RefSeq" id="WP_379559780.1">
    <property type="nucleotide sequence ID" value="NZ_JBHRTB010000001.1"/>
</dbReference>
<dbReference type="InterPro" id="IPR004096">
    <property type="entry name" value="V4R"/>
</dbReference>
<dbReference type="SMART" id="SM00989">
    <property type="entry name" value="V4R"/>
    <property type="match status" value="1"/>
</dbReference>